<dbReference type="EMBL" id="REGA01000002">
    <property type="protein sequence ID" value="RQG96966.1"/>
    <property type="molecule type" value="Genomic_DNA"/>
</dbReference>
<evidence type="ECO:0000313" key="1">
    <source>
        <dbReference type="EMBL" id="RQG96966.1"/>
    </source>
</evidence>
<accession>A0A3N6MQR4</accession>
<evidence type="ECO:0000313" key="2">
    <source>
        <dbReference type="Proteomes" id="UP000282323"/>
    </source>
</evidence>
<sequence length="71" mass="8727">MKPRDVDPTDVRVLERNYDYAQKNVWLLAMWYECETKRMVELLAKHGIELSRNDRRQFGAYYRSLQRSREM</sequence>
<gene>
    <name evidence="1" type="ORF">EA473_02470</name>
</gene>
<dbReference type="OrthoDB" id="190060at2157"/>
<evidence type="ECO:0008006" key="3">
    <source>
        <dbReference type="Google" id="ProtNLM"/>
    </source>
</evidence>
<reference evidence="1 2" key="1">
    <citation type="submission" date="2018-10" db="EMBL/GenBank/DDBJ databases">
        <title>Natrarchaeobius chitinivorans gen. nov., sp. nov., and Natrarchaeobius haloalkaliphilus sp. nov., alkaliphilic, chitin-utilizing haloarchaea from hypersaline alkaline lakes.</title>
        <authorList>
            <person name="Sorokin D.Y."/>
            <person name="Elcheninov A.G."/>
            <person name="Kostrikina N.A."/>
            <person name="Bale N.J."/>
            <person name="Sinninghe Damste J.S."/>
            <person name="Khijniak T.V."/>
            <person name="Kublanov I.V."/>
            <person name="Toshchakov S.V."/>
        </authorList>
    </citation>
    <scope>NUCLEOTIDE SEQUENCE [LARGE SCALE GENOMIC DNA]</scope>
    <source>
        <strain evidence="1 2">AArcht4T</strain>
    </source>
</reference>
<protein>
    <recommendedName>
        <fullName evidence="3">MarR family transcriptional regulator</fullName>
    </recommendedName>
</protein>
<name>A0A3N6MQR4_NATCH</name>
<dbReference type="AlphaFoldDB" id="A0A3N6MQR4"/>
<dbReference type="RefSeq" id="WP_124194085.1">
    <property type="nucleotide sequence ID" value="NZ_REGA01000002.1"/>
</dbReference>
<dbReference type="Proteomes" id="UP000282323">
    <property type="component" value="Unassembled WGS sequence"/>
</dbReference>
<organism evidence="1 2">
    <name type="scientific">Natrarchaeobius chitinivorans</name>
    <dbReference type="NCBI Taxonomy" id="1679083"/>
    <lineage>
        <taxon>Archaea</taxon>
        <taxon>Methanobacteriati</taxon>
        <taxon>Methanobacteriota</taxon>
        <taxon>Stenosarchaea group</taxon>
        <taxon>Halobacteria</taxon>
        <taxon>Halobacteriales</taxon>
        <taxon>Natrialbaceae</taxon>
        <taxon>Natrarchaeobius</taxon>
    </lineage>
</organism>
<proteinExistence type="predicted"/>
<comment type="caution">
    <text evidence="1">The sequence shown here is derived from an EMBL/GenBank/DDBJ whole genome shotgun (WGS) entry which is preliminary data.</text>
</comment>
<keyword evidence="2" id="KW-1185">Reference proteome</keyword>